<evidence type="ECO:0000259" key="1">
    <source>
        <dbReference type="Pfam" id="PF07727"/>
    </source>
</evidence>
<reference evidence="2" key="1">
    <citation type="submission" date="2023-08" db="EMBL/GenBank/DDBJ databases">
        <authorList>
            <person name="Audoor S."/>
            <person name="Bilcke G."/>
        </authorList>
    </citation>
    <scope>NUCLEOTIDE SEQUENCE</scope>
</reference>
<dbReference type="Pfam" id="PF07727">
    <property type="entry name" value="RVT_2"/>
    <property type="match status" value="1"/>
</dbReference>
<sequence length="127" mass="13811">SGAEEDEDVPVGYQLIELMTVLDVKMDLTRKARICARGDQTDPPMSATYASVVTRESIRLAFVIAALNGLNVLSADVSGAYLNAKCAEKVYCILGKEFGEYAEKKAILVKAVYGLKSSRFAWRSVGI</sequence>
<gene>
    <name evidence="2" type="ORF">CYCCA115_LOCUS12874</name>
</gene>
<proteinExistence type="predicted"/>
<feature type="domain" description="Reverse transcriptase Ty1/copia-type" evidence="1">
    <location>
        <begin position="25"/>
        <end position="123"/>
    </location>
</feature>
<name>A0AAD2FRW9_9STRA</name>
<evidence type="ECO:0000313" key="2">
    <source>
        <dbReference type="EMBL" id="CAJ1951030.1"/>
    </source>
</evidence>
<organism evidence="2 3">
    <name type="scientific">Cylindrotheca closterium</name>
    <dbReference type="NCBI Taxonomy" id="2856"/>
    <lineage>
        <taxon>Eukaryota</taxon>
        <taxon>Sar</taxon>
        <taxon>Stramenopiles</taxon>
        <taxon>Ochrophyta</taxon>
        <taxon>Bacillariophyta</taxon>
        <taxon>Bacillariophyceae</taxon>
        <taxon>Bacillariophycidae</taxon>
        <taxon>Bacillariales</taxon>
        <taxon>Bacillariaceae</taxon>
        <taxon>Cylindrotheca</taxon>
    </lineage>
</organism>
<dbReference type="EMBL" id="CAKOGP040001777">
    <property type="protein sequence ID" value="CAJ1951030.1"/>
    <property type="molecule type" value="Genomic_DNA"/>
</dbReference>
<evidence type="ECO:0000313" key="3">
    <source>
        <dbReference type="Proteomes" id="UP001295423"/>
    </source>
</evidence>
<protein>
    <recommendedName>
        <fullName evidence="1">Reverse transcriptase Ty1/copia-type domain-containing protein</fullName>
    </recommendedName>
</protein>
<accession>A0AAD2FRW9</accession>
<feature type="non-terminal residue" evidence="2">
    <location>
        <position position="1"/>
    </location>
</feature>
<keyword evidence="3" id="KW-1185">Reference proteome</keyword>
<dbReference type="Proteomes" id="UP001295423">
    <property type="component" value="Unassembled WGS sequence"/>
</dbReference>
<comment type="caution">
    <text evidence="2">The sequence shown here is derived from an EMBL/GenBank/DDBJ whole genome shotgun (WGS) entry which is preliminary data.</text>
</comment>
<dbReference type="AlphaFoldDB" id="A0AAD2FRW9"/>
<dbReference type="InterPro" id="IPR013103">
    <property type="entry name" value="RVT_2"/>
</dbReference>